<protein>
    <submittedName>
        <fullName evidence="3">Heavy metal associated domain protein</fullName>
    </submittedName>
</protein>
<dbReference type="CDD" id="cd00371">
    <property type="entry name" value="HMA"/>
    <property type="match status" value="1"/>
</dbReference>
<dbReference type="STRING" id="313595.P700755_003686"/>
<evidence type="ECO:0000313" key="4">
    <source>
        <dbReference type="Proteomes" id="UP000008514"/>
    </source>
</evidence>
<dbReference type="InterPro" id="IPR017969">
    <property type="entry name" value="Heavy-metal-associated_CS"/>
</dbReference>
<dbReference type="AlphaFoldDB" id="K4IXR9"/>
<reference evidence="3" key="1">
    <citation type="submission" date="2006-03" db="EMBL/GenBank/DDBJ databases">
        <authorList>
            <person name="Bowman J."/>
            <person name="Ferriera S."/>
            <person name="Johnson J."/>
            <person name="Kravitz S."/>
            <person name="Halpern A."/>
            <person name="Remington K."/>
            <person name="Beeson K."/>
            <person name="Tran B."/>
            <person name="Rogers Y.-H."/>
            <person name="Friedman R."/>
            <person name="Venter J.C."/>
        </authorList>
    </citation>
    <scope>NUCLEOTIDE SEQUENCE [LARGE SCALE GENOMIC DNA]</scope>
    <source>
        <strain evidence="3">ATCC 700755</strain>
    </source>
</reference>
<dbReference type="GO" id="GO:0046872">
    <property type="term" value="F:metal ion binding"/>
    <property type="evidence" value="ECO:0007669"/>
    <property type="project" value="UniProtKB-KW"/>
</dbReference>
<dbReference type="Pfam" id="PF00403">
    <property type="entry name" value="HMA"/>
    <property type="match status" value="1"/>
</dbReference>
<dbReference type="eggNOG" id="COG2608">
    <property type="taxonomic scope" value="Bacteria"/>
</dbReference>
<dbReference type="KEGG" id="ptq:P700755_003686"/>
<dbReference type="HOGENOM" id="CLU_134973_5_4_10"/>
<evidence type="ECO:0000313" key="3">
    <source>
        <dbReference type="EMBL" id="AFU70275.1"/>
    </source>
</evidence>
<organism evidence="3 4">
    <name type="scientific">Psychroflexus torquis (strain ATCC 700755 / CIP 106069 / ACAM 623)</name>
    <dbReference type="NCBI Taxonomy" id="313595"/>
    <lineage>
        <taxon>Bacteria</taxon>
        <taxon>Pseudomonadati</taxon>
        <taxon>Bacteroidota</taxon>
        <taxon>Flavobacteriia</taxon>
        <taxon>Flavobacteriales</taxon>
        <taxon>Flavobacteriaceae</taxon>
        <taxon>Psychroflexus</taxon>
    </lineage>
</organism>
<proteinExistence type="predicted"/>
<evidence type="ECO:0000256" key="1">
    <source>
        <dbReference type="ARBA" id="ARBA00022723"/>
    </source>
</evidence>
<dbReference type="Gene3D" id="3.30.70.100">
    <property type="match status" value="1"/>
</dbReference>
<dbReference type="Proteomes" id="UP000008514">
    <property type="component" value="Chromosome"/>
</dbReference>
<dbReference type="InterPro" id="IPR006121">
    <property type="entry name" value="HMA_dom"/>
</dbReference>
<reference evidence="3" key="2">
    <citation type="submission" date="2012-09" db="EMBL/GenBank/DDBJ databases">
        <title>The complete sequence of Psychroflexus torquis an extreme psychrophile from sea-ice that is stimulated by light.</title>
        <authorList>
            <person name="Feng S."/>
            <person name="Powell S.M."/>
            <person name="Bowman J.P."/>
        </authorList>
    </citation>
    <scope>NUCLEOTIDE SEQUENCE [LARGE SCALE GENOMIC DNA]</scope>
    <source>
        <strain evidence="3">ATCC 700755</strain>
    </source>
</reference>
<dbReference type="RefSeq" id="WP_015025820.1">
    <property type="nucleotide sequence ID" value="NC_018721.1"/>
</dbReference>
<name>K4IXR9_PSYTT</name>
<dbReference type="PROSITE" id="PS01047">
    <property type="entry name" value="HMA_1"/>
    <property type="match status" value="1"/>
</dbReference>
<keyword evidence="1" id="KW-0479">Metal-binding</keyword>
<feature type="domain" description="HMA" evidence="2">
    <location>
        <begin position="1"/>
        <end position="66"/>
    </location>
</feature>
<dbReference type="InterPro" id="IPR036163">
    <property type="entry name" value="HMA_dom_sf"/>
</dbReference>
<gene>
    <name evidence="3" type="ordered locus">P700755_003686</name>
</gene>
<evidence type="ECO:0000259" key="2">
    <source>
        <dbReference type="PROSITE" id="PS50846"/>
    </source>
</evidence>
<dbReference type="OrthoDB" id="677920at2"/>
<sequence length="89" mass="9918">MTTTVVIQNLKCGGCAHTITKNLQTLEDVSQLEIDVENDRISYNFNNRSTVGQVKEKLKVLGYPIMGETNTYFNKAKSFISCATGKLNQ</sequence>
<keyword evidence="4" id="KW-1185">Reference proteome</keyword>
<accession>K4IXR9</accession>
<dbReference type="EMBL" id="CP003879">
    <property type="protein sequence ID" value="AFU70275.1"/>
    <property type="molecule type" value="Genomic_DNA"/>
</dbReference>
<dbReference type="SUPFAM" id="SSF55008">
    <property type="entry name" value="HMA, heavy metal-associated domain"/>
    <property type="match status" value="1"/>
</dbReference>
<dbReference type="PROSITE" id="PS50846">
    <property type="entry name" value="HMA_2"/>
    <property type="match status" value="1"/>
</dbReference>